<dbReference type="Pfam" id="PF07332">
    <property type="entry name" value="Phage_holin_3_6"/>
    <property type="match status" value="1"/>
</dbReference>
<name>A0A4Q0MEV3_9HYPH</name>
<dbReference type="Proteomes" id="UP000289708">
    <property type="component" value="Unassembled WGS sequence"/>
</dbReference>
<dbReference type="AlphaFoldDB" id="A0A4Q0MEV3"/>
<accession>A0A4Q0MEV3</accession>
<organism evidence="2 3">
    <name type="scientific">Hansschlegelia zhihuaiae</name>
    <dbReference type="NCBI Taxonomy" id="405005"/>
    <lineage>
        <taxon>Bacteria</taxon>
        <taxon>Pseudomonadati</taxon>
        <taxon>Pseudomonadota</taxon>
        <taxon>Alphaproteobacteria</taxon>
        <taxon>Hyphomicrobiales</taxon>
        <taxon>Methylopilaceae</taxon>
        <taxon>Hansschlegelia</taxon>
    </lineage>
</organism>
<dbReference type="OrthoDB" id="8449194at2"/>
<dbReference type="EMBL" id="RYFI01000014">
    <property type="protein sequence ID" value="RXF72001.1"/>
    <property type="molecule type" value="Genomic_DNA"/>
</dbReference>
<gene>
    <name evidence="2" type="ORF">EK403_14345</name>
</gene>
<keyword evidence="1" id="KW-0812">Transmembrane</keyword>
<comment type="caution">
    <text evidence="2">The sequence shown here is derived from an EMBL/GenBank/DDBJ whole genome shotgun (WGS) entry which is preliminary data.</text>
</comment>
<evidence type="ECO:0000313" key="2">
    <source>
        <dbReference type="EMBL" id="RXF72001.1"/>
    </source>
</evidence>
<keyword evidence="1" id="KW-0472">Membrane</keyword>
<proteinExistence type="predicted"/>
<keyword evidence="1" id="KW-1133">Transmembrane helix</keyword>
<evidence type="ECO:0000313" key="3">
    <source>
        <dbReference type="Proteomes" id="UP000289708"/>
    </source>
</evidence>
<evidence type="ECO:0008006" key="4">
    <source>
        <dbReference type="Google" id="ProtNLM"/>
    </source>
</evidence>
<feature type="transmembrane region" description="Helical" evidence="1">
    <location>
        <begin position="60"/>
        <end position="81"/>
    </location>
</feature>
<protein>
    <recommendedName>
        <fullName evidence="4">Phage holin family protein</fullName>
    </recommendedName>
</protein>
<dbReference type="RefSeq" id="WP_128778169.1">
    <property type="nucleotide sequence ID" value="NZ_RYFI01000014.1"/>
</dbReference>
<sequence>MWRLLLQAGLGFATFDASRRIARLKRMAVYCAVAGVLGLIGLGALAAALAIWLEPRFGAAGAAAIVGGGLLVLAGLIGWIGTWKPAPAKAPSPIFNRVRAEVGAAGAALSEARSARAARAARPAAADLASGLGEPLPPRPGARRKRAVNLMLIATLAGVVLGRRL</sequence>
<feature type="transmembrane region" description="Helical" evidence="1">
    <location>
        <begin position="27"/>
        <end position="53"/>
    </location>
</feature>
<evidence type="ECO:0000256" key="1">
    <source>
        <dbReference type="SAM" id="Phobius"/>
    </source>
</evidence>
<dbReference type="InterPro" id="IPR009937">
    <property type="entry name" value="Phage_holin_3_6"/>
</dbReference>
<keyword evidence="3" id="KW-1185">Reference proteome</keyword>
<reference evidence="2 3" key="1">
    <citation type="submission" date="2018-12" db="EMBL/GenBank/DDBJ databases">
        <title>bacterium Hansschlegelia zhihuaiae S113.</title>
        <authorList>
            <person name="He J."/>
        </authorList>
    </citation>
    <scope>NUCLEOTIDE SEQUENCE [LARGE SCALE GENOMIC DNA]</scope>
    <source>
        <strain evidence="2 3">S 113</strain>
    </source>
</reference>